<dbReference type="OrthoDB" id="3257981at2759"/>
<name>A0A9P6NDC8_9BASI</name>
<protein>
    <recommendedName>
        <fullName evidence="3">Glycoside hydrolase family 71 protein</fullName>
    </recommendedName>
</protein>
<evidence type="ECO:0000313" key="2">
    <source>
        <dbReference type="Proteomes" id="UP000886653"/>
    </source>
</evidence>
<dbReference type="InterPro" id="IPR005197">
    <property type="entry name" value="Glyco_hydro_71"/>
</dbReference>
<organism evidence="1 2">
    <name type="scientific">Cronartium quercuum f. sp. fusiforme G11</name>
    <dbReference type="NCBI Taxonomy" id="708437"/>
    <lineage>
        <taxon>Eukaryota</taxon>
        <taxon>Fungi</taxon>
        <taxon>Dikarya</taxon>
        <taxon>Basidiomycota</taxon>
        <taxon>Pucciniomycotina</taxon>
        <taxon>Pucciniomycetes</taxon>
        <taxon>Pucciniales</taxon>
        <taxon>Coleosporiaceae</taxon>
        <taxon>Cronartium</taxon>
    </lineage>
</organism>
<keyword evidence="2" id="KW-1185">Reference proteome</keyword>
<evidence type="ECO:0008006" key="3">
    <source>
        <dbReference type="Google" id="ProtNLM"/>
    </source>
</evidence>
<evidence type="ECO:0000313" key="1">
    <source>
        <dbReference type="EMBL" id="KAG0141631.1"/>
    </source>
</evidence>
<comment type="caution">
    <text evidence="1">The sequence shown here is derived from an EMBL/GenBank/DDBJ whole genome shotgun (WGS) entry which is preliminary data.</text>
</comment>
<dbReference type="AlphaFoldDB" id="A0A9P6NDC8"/>
<sequence>MVGNTYSYRLVDWVTDLLQIQEAGFDAVALNLGPDCWQAASVALAYKASSQLGNGVKLFLSLDMSGWPHGSDADASKLATLVNKYVNHPAQFKYDGKVFISTFSGDQYPGAFGRATVCEGYTYFRSLISTANTTGTYFMPAFFPSNISKVVDCVDGLFQWNSAWSLTQEAVNDAKDKDWIKQLGPNKAYMANVSPTFFTNYGASSLNKSFVYNAGNNYAKRWAQAIELGSNFVQVSTWNDYGESHYIGPRPHSTQLEPATTSWVNAANHLPWARITKQYIQMYKTGKVTNEESDLIIWEYRQHPKAAVATKDAVGRPANADWLSDEVYVTAFLSQPAEVRVHMGRNQTTVHSFSGKAGLNNFVAPYPTVNPDGPVVIGMYRNNTNVGGLQQSEVQITSRPSTYNFNPIVDQFYHDPGWEACNPTGGL</sequence>
<accession>A0A9P6NDC8</accession>
<dbReference type="CDD" id="cd11577">
    <property type="entry name" value="GH71"/>
    <property type="match status" value="1"/>
</dbReference>
<dbReference type="Pfam" id="PF03659">
    <property type="entry name" value="Glyco_hydro_71"/>
    <property type="match status" value="1"/>
</dbReference>
<dbReference type="EMBL" id="MU167378">
    <property type="protein sequence ID" value="KAG0141631.1"/>
    <property type="molecule type" value="Genomic_DNA"/>
</dbReference>
<dbReference type="Gene3D" id="3.20.20.80">
    <property type="entry name" value="Glycosidases"/>
    <property type="match status" value="1"/>
</dbReference>
<reference evidence="1" key="1">
    <citation type="submission" date="2013-11" db="EMBL/GenBank/DDBJ databases">
        <title>Genome sequence of the fusiform rust pathogen reveals effectors for host alternation and coevolution with pine.</title>
        <authorList>
            <consortium name="DOE Joint Genome Institute"/>
            <person name="Smith K."/>
            <person name="Pendleton A."/>
            <person name="Kubisiak T."/>
            <person name="Anderson C."/>
            <person name="Salamov A."/>
            <person name="Aerts A."/>
            <person name="Riley R."/>
            <person name="Clum A."/>
            <person name="Lindquist E."/>
            <person name="Ence D."/>
            <person name="Campbell M."/>
            <person name="Kronenberg Z."/>
            <person name="Feau N."/>
            <person name="Dhillon B."/>
            <person name="Hamelin R."/>
            <person name="Burleigh J."/>
            <person name="Smith J."/>
            <person name="Yandell M."/>
            <person name="Nelson C."/>
            <person name="Grigoriev I."/>
            <person name="Davis J."/>
        </authorList>
    </citation>
    <scope>NUCLEOTIDE SEQUENCE</scope>
    <source>
        <strain evidence="1">G11</strain>
    </source>
</reference>
<dbReference type="GO" id="GO:0051118">
    <property type="term" value="F:glucan endo-1,3-alpha-glucosidase activity"/>
    <property type="evidence" value="ECO:0007669"/>
    <property type="project" value="InterPro"/>
</dbReference>
<proteinExistence type="predicted"/>
<gene>
    <name evidence="1" type="ORF">CROQUDRAFT_51455</name>
</gene>
<dbReference type="Proteomes" id="UP000886653">
    <property type="component" value="Unassembled WGS sequence"/>
</dbReference>